<evidence type="ECO:0000256" key="1">
    <source>
        <dbReference type="ARBA" id="ARBA00022448"/>
    </source>
</evidence>
<evidence type="ECO:0000256" key="3">
    <source>
        <dbReference type="ARBA" id="ARBA00022840"/>
    </source>
</evidence>
<dbReference type="CDD" id="cd03214">
    <property type="entry name" value="ABC_Iron-Siderophores_B12_Hemin"/>
    <property type="match status" value="1"/>
</dbReference>
<evidence type="ECO:0000313" key="6">
    <source>
        <dbReference type="EMBL" id="AZA12576.1"/>
    </source>
</evidence>
<reference evidence="6 7" key="1">
    <citation type="submission" date="2018-11" db="EMBL/GenBank/DDBJ databases">
        <authorList>
            <person name="Kleinhagauer T."/>
            <person name="Glaeser S.P."/>
            <person name="Spergser J."/>
            <person name="Ruckert C."/>
            <person name="Kaempfer P."/>
            <person name="Busse H.-J."/>
        </authorList>
    </citation>
    <scope>NUCLEOTIDE SEQUENCE [LARGE SCALE GENOMIC DNA]</scope>
    <source>
        <strain evidence="6 7">200CH</strain>
    </source>
</reference>
<organism evidence="6 7">
    <name type="scientific">Corynebacterium choanae</name>
    <dbReference type="NCBI Taxonomy" id="1862358"/>
    <lineage>
        <taxon>Bacteria</taxon>
        <taxon>Bacillati</taxon>
        <taxon>Actinomycetota</taxon>
        <taxon>Actinomycetes</taxon>
        <taxon>Mycobacteriales</taxon>
        <taxon>Corynebacteriaceae</taxon>
        <taxon>Corynebacterium</taxon>
    </lineage>
</organism>
<gene>
    <name evidence="6" type="primary">hmuV1</name>
    <name evidence="6" type="ORF">CCHOA_00735</name>
</gene>
<evidence type="ECO:0000259" key="5">
    <source>
        <dbReference type="PROSITE" id="PS50893"/>
    </source>
</evidence>
<keyword evidence="1" id="KW-0813">Transport</keyword>
<dbReference type="Gene3D" id="3.40.50.300">
    <property type="entry name" value="P-loop containing nucleotide triphosphate hydrolases"/>
    <property type="match status" value="1"/>
</dbReference>
<dbReference type="InterPro" id="IPR027417">
    <property type="entry name" value="P-loop_NTPase"/>
</dbReference>
<dbReference type="PANTHER" id="PTHR42794:SF1">
    <property type="entry name" value="HEMIN IMPORT ATP-BINDING PROTEIN HMUV"/>
    <property type="match status" value="1"/>
</dbReference>
<dbReference type="GO" id="GO:0005524">
    <property type="term" value="F:ATP binding"/>
    <property type="evidence" value="ECO:0007669"/>
    <property type="project" value="UniProtKB-KW"/>
</dbReference>
<dbReference type="InterPro" id="IPR003593">
    <property type="entry name" value="AAA+_ATPase"/>
</dbReference>
<feature type="domain" description="ABC transporter" evidence="5">
    <location>
        <begin position="62"/>
        <end position="297"/>
    </location>
</feature>
<dbReference type="KEGG" id="ccho:CCHOA_00735"/>
<dbReference type="PROSITE" id="PS50893">
    <property type="entry name" value="ABC_TRANSPORTER_2"/>
    <property type="match status" value="1"/>
</dbReference>
<dbReference type="EC" id="3.6.3.-" evidence="6"/>
<dbReference type="EMBL" id="CP033896">
    <property type="protein sequence ID" value="AZA12576.1"/>
    <property type="molecule type" value="Genomic_DNA"/>
</dbReference>
<sequence>MAARNWVRKRRPVGAMESGAVAPQQGQACSQTPAAVAGSPSLAAAGVESDAGVSSLDAPAVLEVSDLAVAVGPAKRRRIIVQDVSFHLSPGEVVGLIGPNGAGKSTLLAALSGDIAPAAGAIRYGGRPLAGLSDRLAAQHRAVMLQDTSVAFSYTVEDVVRMGRSAWPNEPAGDDSIVHEALRQVELLDYRDRDIATLSGGERARCAFARVIAQDTRLLLLDEPTAAMDIGHSEKTMALVRSLAAQGKAVLIVMHDLAAAARHCDRLILLAEHTVKAIGSPQTVCTAEHLSAAYQWPVAVHEHAGDIVIRPQQAPAPPVGG</sequence>
<name>A0A3G6J3S2_9CORY</name>
<evidence type="ECO:0000256" key="2">
    <source>
        <dbReference type="ARBA" id="ARBA00022741"/>
    </source>
</evidence>
<protein>
    <submittedName>
        <fullName evidence="6">Hemin import ATP-binding protein HmuV</fullName>
        <ecNumber evidence="6">3.6.3.-</ecNumber>
    </submittedName>
</protein>
<dbReference type="AlphaFoldDB" id="A0A3G6J3S2"/>
<keyword evidence="6" id="KW-0378">Hydrolase</keyword>
<dbReference type="InterPro" id="IPR003439">
    <property type="entry name" value="ABC_transporter-like_ATP-bd"/>
</dbReference>
<dbReference type="PANTHER" id="PTHR42794">
    <property type="entry name" value="HEMIN IMPORT ATP-BINDING PROTEIN HMUV"/>
    <property type="match status" value="1"/>
</dbReference>
<dbReference type="NCBIfam" id="NF010068">
    <property type="entry name" value="PRK13548.1"/>
    <property type="match status" value="1"/>
</dbReference>
<keyword evidence="3 6" id="KW-0067">ATP-binding</keyword>
<evidence type="ECO:0000313" key="7">
    <source>
        <dbReference type="Proteomes" id="UP000269019"/>
    </source>
</evidence>
<dbReference type="SMART" id="SM00382">
    <property type="entry name" value="AAA"/>
    <property type="match status" value="1"/>
</dbReference>
<keyword evidence="7" id="KW-1185">Reference proteome</keyword>
<accession>A0A3G6J3S2</accession>
<dbReference type="Pfam" id="PF00005">
    <property type="entry name" value="ABC_tran"/>
    <property type="match status" value="1"/>
</dbReference>
<proteinExistence type="predicted"/>
<keyword evidence="2" id="KW-0547">Nucleotide-binding</keyword>
<dbReference type="RefSeq" id="WP_245992153.1">
    <property type="nucleotide sequence ID" value="NZ_CP033896.1"/>
</dbReference>
<dbReference type="GO" id="GO:0016887">
    <property type="term" value="F:ATP hydrolysis activity"/>
    <property type="evidence" value="ECO:0007669"/>
    <property type="project" value="InterPro"/>
</dbReference>
<dbReference type="SUPFAM" id="SSF52540">
    <property type="entry name" value="P-loop containing nucleoside triphosphate hydrolases"/>
    <property type="match status" value="1"/>
</dbReference>
<keyword evidence="4" id="KW-1278">Translocase</keyword>
<dbReference type="Proteomes" id="UP000269019">
    <property type="component" value="Chromosome"/>
</dbReference>
<evidence type="ECO:0000256" key="4">
    <source>
        <dbReference type="ARBA" id="ARBA00022967"/>
    </source>
</evidence>